<keyword evidence="3 5" id="KW-0418">Kinase</keyword>
<protein>
    <submittedName>
        <fullName evidence="5">Sugar kinase</fullName>
    </submittedName>
</protein>
<dbReference type="PANTHER" id="PTHR43085:SF15">
    <property type="entry name" value="2-DEHYDRO-3-DEOXYGLUCONOKINASE"/>
    <property type="match status" value="1"/>
</dbReference>
<evidence type="ECO:0000313" key="6">
    <source>
        <dbReference type="Proteomes" id="UP000600799"/>
    </source>
</evidence>
<organism evidence="5 6">
    <name type="scientific">Novosphingobium jiangmenense</name>
    <dbReference type="NCBI Taxonomy" id="2791981"/>
    <lineage>
        <taxon>Bacteria</taxon>
        <taxon>Pseudomonadati</taxon>
        <taxon>Pseudomonadota</taxon>
        <taxon>Alphaproteobacteria</taxon>
        <taxon>Sphingomonadales</taxon>
        <taxon>Sphingomonadaceae</taxon>
        <taxon>Novosphingobium</taxon>
    </lineage>
</organism>
<dbReference type="InterPro" id="IPR029056">
    <property type="entry name" value="Ribokinase-like"/>
</dbReference>
<dbReference type="RefSeq" id="WP_196276924.1">
    <property type="nucleotide sequence ID" value="NZ_JADQDC010000013.1"/>
</dbReference>
<gene>
    <name evidence="5" type="ORF">I2488_16615</name>
</gene>
<evidence type="ECO:0000256" key="1">
    <source>
        <dbReference type="ARBA" id="ARBA00010688"/>
    </source>
</evidence>
<comment type="caution">
    <text evidence="5">The sequence shown here is derived from an EMBL/GenBank/DDBJ whole genome shotgun (WGS) entry which is preliminary data.</text>
</comment>
<evidence type="ECO:0000256" key="2">
    <source>
        <dbReference type="ARBA" id="ARBA00022679"/>
    </source>
</evidence>
<evidence type="ECO:0000313" key="5">
    <source>
        <dbReference type="EMBL" id="MBF9152629.1"/>
    </source>
</evidence>
<dbReference type="GO" id="GO:0016301">
    <property type="term" value="F:kinase activity"/>
    <property type="evidence" value="ECO:0007669"/>
    <property type="project" value="UniProtKB-KW"/>
</dbReference>
<dbReference type="CDD" id="cd01166">
    <property type="entry name" value="KdgK"/>
    <property type="match status" value="1"/>
</dbReference>
<evidence type="ECO:0000259" key="4">
    <source>
        <dbReference type="Pfam" id="PF00294"/>
    </source>
</evidence>
<dbReference type="PROSITE" id="PS00584">
    <property type="entry name" value="PFKB_KINASES_2"/>
    <property type="match status" value="1"/>
</dbReference>
<reference evidence="5 6" key="1">
    <citation type="submission" date="2020-11" db="EMBL/GenBank/DDBJ databases">
        <title>The genome sequence of Novosphingobium sp. 1Y9A.</title>
        <authorList>
            <person name="Liu Y."/>
        </authorList>
    </citation>
    <scope>NUCLEOTIDE SEQUENCE [LARGE SCALE GENOMIC DNA]</scope>
    <source>
        <strain evidence="5 6">1Y9A</strain>
    </source>
</reference>
<dbReference type="EMBL" id="JADQDC010000013">
    <property type="protein sequence ID" value="MBF9152629.1"/>
    <property type="molecule type" value="Genomic_DNA"/>
</dbReference>
<dbReference type="Pfam" id="PF00294">
    <property type="entry name" value="PfkB"/>
    <property type="match status" value="1"/>
</dbReference>
<proteinExistence type="inferred from homology"/>
<feature type="domain" description="Carbohydrate kinase PfkB" evidence="4">
    <location>
        <begin position="4"/>
        <end position="296"/>
    </location>
</feature>
<name>A0ABS0HK55_9SPHN</name>
<dbReference type="PANTHER" id="PTHR43085">
    <property type="entry name" value="HEXOKINASE FAMILY MEMBER"/>
    <property type="match status" value="1"/>
</dbReference>
<dbReference type="InterPro" id="IPR011611">
    <property type="entry name" value="PfkB_dom"/>
</dbReference>
<sequence length="299" mass="31018">MRAVLVGEAMLELSRDGSGQGPSGWRLGYGGDTLNTAIHLARGGIDTAYLTALGTDPFSADLRAQWAAEGLDTGLVLADPQRNPGLYAITTDDVGERSFTYWRGESAARHLFDCAGIGAALETAADADLLAFSLISLAVLPQRGREALLALAGTVRARGGLVAFDGNYRPRLWPNPAVARAMRDAAIAVAHIGLPTLEDETMLSGKTDAAAVAAHWQGLGCAETVVKLGAQGCLLPGGETVAPERVLAPVDTSGAGDAFNAGYLGARLRGQAPALAAREGHALAGWTIMRRGAIPPRED</sequence>
<keyword evidence="2" id="KW-0808">Transferase</keyword>
<accession>A0ABS0HK55</accession>
<dbReference type="SUPFAM" id="SSF53613">
    <property type="entry name" value="Ribokinase-like"/>
    <property type="match status" value="1"/>
</dbReference>
<dbReference type="InterPro" id="IPR002173">
    <property type="entry name" value="Carboh/pur_kinase_PfkB_CS"/>
</dbReference>
<evidence type="ECO:0000256" key="3">
    <source>
        <dbReference type="ARBA" id="ARBA00022777"/>
    </source>
</evidence>
<keyword evidence="6" id="KW-1185">Reference proteome</keyword>
<dbReference type="InterPro" id="IPR050306">
    <property type="entry name" value="PfkB_Carbo_kinase"/>
</dbReference>
<dbReference type="Proteomes" id="UP000600799">
    <property type="component" value="Unassembled WGS sequence"/>
</dbReference>
<comment type="similarity">
    <text evidence="1">Belongs to the carbohydrate kinase PfkB family.</text>
</comment>
<dbReference type="Gene3D" id="3.40.1190.20">
    <property type="match status" value="1"/>
</dbReference>